<dbReference type="AlphaFoldDB" id="A0AAV2BL54"/>
<dbReference type="EMBL" id="CAXIEN010000410">
    <property type="protein sequence ID" value="CAL1296986.1"/>
    <property type="molecule type" value="Genomic_DNA"/>
</dbReference>
<accession>A0AAV2BL54</accession>
<proteinExistence type="predicted"/>
<comment type="caution">
    <text evidence="1">The sequence shown here is derived from an EMBL/GenBank/DDBJ whole genome shotgun (WGS) entry which is preliminary data.</text>
</comment>
<name>A0AAV2BL54_9ARAC</name>
<protein>
    <submittedName>
        <fullName evidence="1">Uncharacterized protein</fullName>
    </submittedName>
</protein>
<sequence>MICKAEGEGGGISAFSDDSSESLLISYSNISSEQLEVLISDSISGLSFNMVFNL</sequence>
<keyword evidence="2" id="KW-1185">Reference proteome</keyword>
<evidence type="ECO:0000313" key="2">
    <source>
        <dbReference type="Proteomes" id="UP001497382"/>
    </source>
</evidence>
<gene>
    <name evidence="1" type="ORF">LARSCL_LOCUS20033</name>
</gene>
<reference evidence="1 2" key="1">
    <citation type="submission" date="2024-04" db="EMBL/GenBank/DDBJ databases">
        <authorList>
            <person name="Rising A."/>
            <person name="Reimegard J."/>
            <person name="Sonavane S."/>
            <person name="Akerstrom W."/>
            <person name="Nylinder S."/>
            <person name="Hedman E."/>
            <person name="Kallberg Y."/>
        </authorList>
    </citation>
    <scope>NUCLEOTIDE SEQUENCE [LARGE SCALE GENOMIC DNA]</scope>
</reference>
<dbReference type="Proteomes" id="UP001497382">
    <property type="component" value="Unassembled WGS sequence"/>
</dbReference>
<organism evidence="1 2">
    <name type="scientific">Larinioides sclopetarius</name>
    <dbReference type="NCBI Taxonomy" id="280406"/>
    <lineage>
        <taxon>Eukaryota</taxon>
        <taxon>Metazoa</taxon>
        <taxon>Ecdysozoa</taxon>
        <taxon>Arthropoda</taxon>
        <taxon>Chelicerata</taxon>
        <taxon>Arachnida</taxon>
        <taxon>Araneae</taxon>
        <taxon>Araneomorphae</taxon>
        <taxon>Entelegynae</taxon>
        <taxon>Araneoidea</taxon>
        <taxon>Araneidae</taxon>
        <taxon>Larinioides</taxon>
    </lineage>
</organism>
<evidence type="ECO:0000313" key="1">
    <source>
        <dbReference type="EMBL" id="CAL1296986.1"/>
    </source>
</evidence>